<name>A0A1A6C5R4_9GAMM</name>
<protein>
    <submittedName>
        <fullName evidence="1">Uncharacterized protein</fullName>
    </submittedName>
</protein>
<comment type="caution">
    <text evidence="1">The sequence shown here is derived from an EMBL/GenBank/DDBJ whole genome shotgun (WGS) entry which is preliminary data.</text>
</comment>
<accession>A0A1A6C5R4</accession>
<proteinExistence type="predicted"/>
<keyword evidence="2" id="KW-1185">Reference proteome</keyword>
<sequence>MSLSRIRAFAEAGALDLALASIAHGQPDYAQHPQAWLGWERLKFRLLQRASRWQDVADAASSLPATLPANDRRIFETDGARAWLRLHRGSEARKLLLGLLWSGAASPPAASVRIWRRLLIEAYLEDNLTDDARLALLEYQSDYPIEDARERDVFARVWLRVGEPRYALRLLKADAHKGNWLYLLASLRAGDRPAAAVERDAAHAAGAKGAAPADAARLWGVVTTAALQRRNWPVAVSALERFLALAPELPLNPLLPYDGDTLWQTYRRLGEQLGNRHQLLLGDDSAWETAAKRAGAAHHAVQARAYNAMLALTGQAPAGRMTGYRWLLTALLAEPGGTTLVDRLFLTAPKTFPHLSALPVPVRLVLANDAVDRHDLPLAARLMVGVDHVPSGENPFDWTLRVARVLILGGKPKQGVAQLQTLIDDSKTLDKTQADRLMQVLFNLQSLKLDQQAVVLFQAMLPHLSDVQLKREVLYWEGDSYKAMGKDREAARRYLDSAMLAGAAQGYDQWGQTARYNAAQALAKAGMDGDARRILGDLLARTQSPERVTFLKQKLAELAHSHVSIGDAAVTGARPR</sequence>
<organism evidence="1 2">
    <name type="scientific">Acidihalobacter prosperus</name>
    <dbReference type="NCBI Taxonomy" id="160660"/>
    <lineage>
        <taxon>Bacteria</taxon>
        <taxon>Pseudomonadati</taxon>
        <taxon>Pseudomonadota</taxon>
        <taxon>Gammaproteobacteria</taxon>
        <taxon>Chromatiales</taxon>
        <taxon>Ectothiorhodospiraceae</taxon>
        <taxon>Acidihalobacter</taxon>
    </lineage>
</organism>
<gene>
    <name evidence="1" type="ORF">Thpro_020952</name>
</gene>
<dbReference type="Proteomes" id="UP000029273">
    <property type="component" value="Unassembled WGS sequence"/>
</dbReference>
<dbReference type="AlphaFoldDB" id="A0A1A6C5R4"/>
<evidence type="ECO:0000313" key="2">
    <source>
        <dbReference type="Proteomes" id="UP000029273"/>
    </source>
</evidence>
<reference evidence="1 2" key="1">
    <citation type="journal article" date="2014" name="Genome Announc.">
        <title>Draft Genome Sequence of the Iron-Oxidizing, Acidophilic, and Halotolerant 'Thiobacillus prosperus' Type Strain DSM 5130.</title>
        <authorList>
            <person name="Ossandon F.J."/>
            <person name="Cardenas J.P."/>
            <person name="Corbett M."/>
            <person name="Quatrini R."/>
            <person name="Holmes D.S."/>
            <person name="Watkin E."/>
        </authorList>
    </citation>
    <scope>NUCLEOTIDE SEQUENCE [LARGE SCALE GENOMIC DNA]</scope>
    <source>
        <strain evidence="1 2">DSM 5130</strain>
    </source>
</reference>
<dbReference type="EMBL" id="JQSG02000002">
    <property type="protein sequence ID" value="OBS09902.1"/>
    <property type="molecule type" value="Genomic_DNA"/>
</dbReference>
<evidence type="ECO:0000313" key="1">
    <source>
        <dbReference type="EMBL" id="OBS09902.1"/>
    </source>
</evidence>